<evidence type="ECO:0000256" key="1">
    <source>
        <dbReference type="SAM" id="Phobius"/>
    </source>
</evidence>
<feature type="transmembrane region" description="Helical" evidence="1">
    <location>
        <begin position="43"/>
        <end position="62"/>
    </location>
</feature>
<dbReference type="AlphaFoldDB" id="G2QC96"/>
<dbReference type="Proteomes" id="UP000007322">
    <property type="component" value="Chromosome 3"/>
</dbReference>
<dbReference type="EMBL" id="CP003004">
    <property type="protein sequence ID" value="AEO57271.1"/>
    <property type="molecule type" value="Genomic_DNA"/>
</dbReference>
<organism evidence="2 3">
    <name type="scientific">Thermothelomyces thermophilus (strain ATCC 42464 / BCRC 31852 / DSM 1799)</name>
    <name type="common">Sporotrichum thermophile</name>
    <dbReference type="NCBI Taxonomy" id="573729"/>
    <lineage>
        <taxon>Eukaryota</taxon>
        <taxon>Fungi</taxon>
        <taxon>Dikarya</taxon>
        <taxon>Ascomycota</taxon>
        <taxon>Pezizomycotina</taxon>
        <taxon>Sordariomycetes</taxon>
        <taxon>Sordariomycetidae</taxon>
        <taxon>Sordariales</taxon>
        <taxon>Chaetomiaceae</taxon>
        <taxon>Thermothelomyces</taxon>
    </lineage>
</organism>
<dbReference type="KEGG" id="mtm:MYCTH_2109705"/>
<dbReference type="RefSeq" id="XP_003662516.1">
    <property type="nucleotide sequence ID" value="XM_003662468.1"/>
</dbReference>
<evidence type="ECO:0008006" key="4">
    <source>
        <dbReference type="Google" id="ProtNLM"/>
    </source>
</evidence>
<keyword evidence="1" id="KW-0472">Membrane</keyword>
<keyword evidence="1" id="KW-0812">Transmembrane</keyword>
<evidence type="ECO:0000313" key="2">
    <source>
        <dbReference type="EMBL" id="AEO57271.1"/>
    </source>
</evidence>
<keyword evidence="3" id="KW-1185">Reference proteome</keyword>
<dbReference type="GeneID" id="11512592"/>
<proteinExistence type="predicted"/>
<sequence length="351" mass="38413">MVLQSPEAAFIILSALSPSLGDHLALAGKLRARIASSRGAKWALGIIVFALLFVVMDPWMVLTGRDTAGTPYSLLGVTPVWFDDEITHAYHAVIARIALLGPQVGGIPGLVVDPLRAYHDAYLTLIDPLRRCVYHRDTGIPDWYGVPATCWGSLAVNRLRAAQRLVRARLGGDDPLPHATAALRLLKARFRFAAGGAAAAVEAAPKHPATTAGQTLLAWQQAVLSSAWGECLRWLGITKRAAALTLSLFRLSWKYRNWLRPFLPVLLKASQLEEWAASHPARVIMTSAVVALALVSGTVICYVSPDRFERYRIRKQRAGGGKRQQNVEHESPQSLRAVLSRVIVILDGRNY</sequence>
<dbReference type="VEuPathDB" id="FungiDB:MYCTH_2109705"/>
<gene>
    <name evidence="2" type="ORF">MYCTH_2109705</name>
</gene>
<protein>
    <recommendedName>
        <fullName evidence="4">J domain-containing protein</fullName>
    </recommendedName>
</protein>
<reference evidence="2 3" key="1">
    <citation type="journal article" date="2011" name="Nat. Biotechnol.">
        <title>Comparative genomic analysis of the thermophilic biomass-degrading fungi Myceliophthora thermophila and Thielavia terrestris.</title>
        <authorList>
            <person name="Berka R.M."/>
            <person name="Grigoriev I.V."/>
            <person name="Otillar R."/>
            <person name="Salamov A."/>
            <person name="Grimwood J."/>
            <person name="Reid I."/>
            <person name="Ishmael N."/>
            <person name="John T."/>
            <person name="Darmond C."/>
            <person name="Moisan M.-C."/>
            <person name="Henrissat B."/>
            <person name="Coutinho P.M."/>
            <person name="Lombard V."/>
            <person name="Natvig D.O."/>
            <person name="Lindquist E."/>
            <person name="Schmutz J."/>
            <person name="Lucas S."/>
            <person name="Harris P."/>
            <person name="Powlowski J."/>
            <person name="Bellemare A."/>
            <person name="Taylor D."/>
            <person name="Butler G."/>
            <person name="de Vries R.P."/>
            <person name="Allijn I.E."/>
            <person name="van den Brink J."/>
            <person name="Ushinsky S."/>
            <person name="Storms R."/>
            <person name="Powell A.J."/>
            <person name="Paulsen I.T."/>
            <person name="Elbourne L.D.H."/>
            <person name="Baker S.E."/>
            <person name="Magnuson J."/>
            <person name="LaBoissiere S."/>
            <person name="Clutterbuck A.J."/>
            <person name="Martinez D."/>
            <person name="Wogulis M."/>
            <person name="de Leon A.L."/>
            <person name="Rey M.W."/>
            <person name="Tsang A."/>
        </authorList>
    </citation>
    <scope>NUCLEOTIDE SEQUENCE [LARGE SCALE GENOMIC DNA]</scope>
    <source>
        <strain evidence="3">ATCC 42464 / BCRC 31852 / DSM 1799</strain>
    </source>
</reference>
<name>G2QC96_THET4</name>
<dbReference type="HOGENOM" id="CLU_790322_0_0_1"/>
<dbReference type="eggNOG" id="ENOG502T594">
    <property type="taxonomic scope" value="Eukaryota"/>
</dbReference>
<dbReference type="InParanoid" id="G2QC96"/>
<feature type="transmembrane region" description="Helical" evidence="1">
    <location>
        <begin position="283"/>
        <end position="305"/>
    </location>
</feature>
<keyword evidence="1" id="KW-1133">Transmembrane helix</keyword>
<dbReference type="OrthoDB" id="4587431at2759"/>
<accession>G2QC96</accession>
<evidence type="ECO:0000313" key="3">
    <source>
        <dbReference type="Proteomes" id="UP000007322"/>
    </source>
</evidence>